<reference evidence="1 2" key="1">
    <citation type="submission" date="2014-07" db="EMBL/GenBank/DDBJ databases">
        <authorList>
            <person name="McCorrison J."/>
            <person name="Sanka R."/>
            <person name="Torralba M."/>
            <person name="Gillis M."/>
            <person name="Haft D.H."/>
            <person name="Methe B."/>
            <person name="Sutton G."/>
            <person name="Nelson K.E."/>
        </authorList>
    </citation>
    <scope>NUCLEOTIDE SEQUENCE [LARGE SCALE GENOMIC DNA]</scope>
    <source>
        <strain evidence="1 2">DNF00040</strain>
    </source>
</reference>
<comment type="caution">
    <text evidence="1">The sequence shown here is derived from an EMBL/GenBank/DDBJ whole genome shotgun (WGS) entry which is preliminary data.</text>
</comment>
<dbReference type="RefSeq" id="WP_036559340.1">
    <property type="nucleotide sequence ID" value="NZ_JRNI01000024.1"/>
</dbReference>
<dbReference type="AlphaFoldDB" id="A0A096AIG9"/>
<dbReference type="OrthoDB" id="9797990at2"/>
<accession>A0A096AIG9</accession>
<protein>
    <submittedName>
        <fullName evidence="1">Uncharacterized protein</fullName>
    </submittedName>
</protein>
<dbReference type="Proteomes" id="UP000029629">
    <property type="component" value="Unassembled WGS sequence"/>
</dbReference>
<organism evidence="1 2">
    <name type="scientific">Oligella urethralis DNF00040</name>
    <dbReference type="NCBI Taxonomy" id="1401065"/>
    <lineage>
        <taxon>Bacteria</taxon>
        <taxon>Pseudomonadati</taxon>
        <taxon>Pseudomonadota</taxon>
        <taxon>Betaproteobacteria</taxon>
        <taxon>Burkholderiales</taxon>
        <taxon>Alcaligenaceae</taxon>
        <taxon>Oligella</taxon>
    </lineage>
</organism>
<evidence type="ECO:0000313" key="2">
    <source>
        <dbReference type="Proteomes" id="UP000029629"/>
    </source>
</evidence>
<proteinExistence type="predicted"/>
<sequence>MKKVQCYKLEVWGFGENPDHECLFSFKPNAGQLAGVISGLFPSCVDTSQVAASLLKKSGDLVTVGESRLRFEDEIIVELYIED</sequence>
<dbReference type="EMBL" id="JRNI01000024">
    <property type="protein sequence ID" value="KGF30502.1"/>
    <property type="molecule type" value="Genomic_DNA"/>
</dbReference>
<name>A0A096AIG9_9BURK</name>
<gene>
    <name evidence="1" type="ORF">HMPREF2130_06740</name>
</gene>
<evidence type="ECO:0000313" key="1">
    <source>
        <dbReference type="EMBL" id="KGF30502.1"/>
    </source>
</evidence>
<keyword evidence="2" id="KW-1185">Reference proteome</keyword>